<reference evidence="1 2" key="1">
    <citation type="submission" date="2021-01" db="EMBL/GenBank/DDBJ databases">
        <title>Whole genome shotgun sequence of Planotetraspora kaengkrachanensis NBRC 104272.</title>
        <authorList>
            <person name="Komaki H."/>
            <person name="Tamura T."/>
        </authorList>
    </citation>
    <scope>NUCLEOTIDE SEQUENCE [LARGE SCALE GENOMIC DNA]</scope>
    <source>
        <strain evidence="1 2">NBRC 104272</strain>
    </source>
</reference>
<comment type="caution">
    <text evidence="1">The sequence shown here is derived from an EMBL/GenBank/DDBJ whole genome shotgun (WGS) entry which is preliminary data.</text>
</comment>
<accession>A0A8J3M5A8</accession>
<dbReference type="AlphaFoldDB" id="A0A8J3M5A8"/>
<dbReference type="EMBL" id="BONV01000009">
    <property type="protein sequence ID" value="GIG79510.1"/>
    <property type="molecule type" value="Genomic_DNA"/>
</dbReference>
<gene>
    <name evidence="1" type="ORF">Pka01_26370</name>
</gene>
<keyword evidence="2" id="KW-1185">Reference proteome</keyword>
<sequence>MSEHPPGGSPEWLREISEVMGRAGRALSEALEMAEPAARRAAAELARMRQTLAAQGAMGSAYRGDLDELRAALEALTAEQLQEISAAAALLASMADDVLRETTS</sequence>
<evidence type="ECO:0000313" key="2">
    <source>
        <dbReference type="Proteomes" id="UP000630097"/>
    </source>
</evidence>
<evidence type="ECO:0000313" key="1">
    <source>
        <dbReference type="EMBL" id="GIG79510.1"/>
    </source>
</evidence>
<proteinExistence type="predicted"/>
<organism evidence="1 2">
    <name type="scientific">Planotetraspora kaengkrachanensis</name>
    <dbReference type="NCBI Taxonomy" id="575193"/>
    <lineage>
        <taxon>Bacteria</taxon>
        <taxon>Bacillati</taxon>
        <taxon>Actinomycetota</taxon>
        <taxon>Actinomycetes</taxon>
        <taxon>Streptosporangiales</taxon>
        <taxon>Streptosporangiaceae</taxon>
        <taxon>Planotetraspora</taxon>
    </lineage>
</organism>
<dbReference type="RefSeq" id="WP_203882971.1">
    <property type="nucleotide sequence ID" value="NZ_BAABHH010000016.1"/>
</dbReference>
<protein>
    <submittedName>
        <fullName evidence="1">Uncharacterized protein</fullName>
    </submittedName>
</protein>
<dbReference type="Proteomes" id="UP000630097">
    <property type="component" value="Unassembled WGS sequence"/>
</dbReference>
<name>A0A8J3M5A8_9ACTN</name>